<reference evidence="1" key="1">
    <citation type="submission" date="2019-04" db="EMBL/GenBank/DDBJ databases">
        <title>Evolution of Biomass-Degrading Anaerobic Consortia Revealed by Metagenomics.</title>
        <authorList>
            <person name="Peng X."/>
        </authorList>
    </citation>
    <scope>NUCLEOTIDE SEQUENCE</scope>
    <source>
        <strain evidence="1">SIG140</strain>
    </source>
</reference>
<sequence length="61" mass="6959">MKGSMLVMEFENLCVIIIGHLVENPEPKDKWLPENVSYNEFGGRSTSGRLQPLPMFLSKHI</sequence>
<organism evidence="1 2">
    <name type="scientific">Xylanibacter ruminicola</name>
    <name type="common">Prevotella ruminicola</name>
    <dbReference type="NCBI Taxonomy" id="839"/>
    <lineage>
        <taxon>Bacteria</taxon>
        <taxon>Pseudomonadati</taxon>
        <taxon>Bacteroidota</taxon>
        <taxon>Bacteroidia</taxon>
        <taxon>Bacteroidales</taxon>
        <taxon>Prevotellaceae</taxon>
        <taxon>Xylanibacter</taxon>
    </lineage>
</organism>
<dbReference type="Proteomes" id="UP000806522">
    <property type="component" value="Unassembled WGS sequence"/>
</dbReference>
<comment type="caution">
    <text evidence="1">The sequence shown here is derived from an EMBL/GenBank/DDBJ whole genome shotgun (WGS) entry which is preliminary data.</text>
</comment>
<dbReference type="AlphaFoldDB" id="A0A9D5SBK1"/>
<protein>
    <submittedName>
        <fullName evidence="1">Uncharacterized protein</fullName>
    </submittedName>
</protein>
<proteinExistence type="predicted"/>
<name>A0A9D5SBK1_XYLRU</name>
<gene>
    <name evidence="1" type="ORF">E7101_14570</name>
</gene>
<evidence type="ECO:0000313" key="2">
    <source>
        <dbReference type="Proteomes" id="UP000806522"/>
    </source>
</evidence>
<evidence type="ECO:0000313" key="1">
    <source>
        <dbReference type="EMBL" id="MBE6272147.1"/>
    </source>
</evidence>
<dbReference type="EMBL" id="SUYC01000026">
    <property type="protein sequence ID" value="MBE6272147.1"/>
    <property type="molecule type" value="Genomic_DNA"/>
</dbReference>
<accession>A0A9D5SBK1</accession>